<dbReference type="AlphaFoldDB" id="A0AAD8LB64"/>
<dbReference type="EMBL" id="JAUHHV010000001">
    <property type="protein sequence ID" value="KAK1439169.1"/>
    <property type="molecule type" value="Genomic_DNA"/>
</dbReference>
<evidence type="ECO:0000313" key="1">
    <source>
        <dbReference type="EMBL" id="KAK1439169.1"/>
    </source>
</evidence>
<reference evidence="1" key="1">
    <citation type="journal article" date="2023" name="bioRxiv">
        <title>Improved chromosome-level genome assembly for marigold (Tagetes erecta).</title>
        <authorList>
            <person name="Jiang F."/>
            <person name="Yuan L."/>
            <person name="Wang S."/>
            <person name="Wang H."/>
            <person name="Xu D."/>
            <person name="Wang A."/>
            <person name="Fan W."/>
        </authorList>
    </citation>
    <scope>NUCLEOTIDE SEQUENCE</scope>
    <source>
        <strain evidence="1">WSJ</strain>
        <tissue evidence="1">Leaf</tissue>
    </source>
</reference>
<name>A0AAD8LB64_TARER</name>
<accession>A0AAD8LB64</accession>
<proteinExistence type="predicted"/>
<dbReference type="Proteomes" id="UP001229421">
    <property type="component" value="Unassembled WGS sequence"/>
</dbReference>
<gene>
    <name evidence="1" type="ORF">QVD17_04984</name>
</gene>
<sequence>MTDRSLHHLPVLILGQIVFVNTGNLKMTKKGNKGRTPNIDISYHKQMKDVDNESWEILWKDTKKCGILIAKSFEFKSVFI</sequence>
<organism evidence="1 2">
    <name type="scientific">Tagetes erecta</name>
    <name type="common">African marigold</name>
    <dbReference type="NCBI Taxonomy" id="13708"/>
    <lineage>
        <taxon>Eukaryota</taxon>
        <taxon>Viridiplantae</taxon>
        <taxon>Streptophyta</taxon>
        <taxon>Embryophyta</taxon>
        <taxon>Tracheophyta</taxon>
        <taxon>Spermatophyta</taxon>
        <taxon>Magnoliopsida</taxon>
        <taxon>eudicotyledons</taxon>
        <taxon>Gunneridae</taxon>
        <taxon>Pentapetalae</taxon>
        <taxon>asterids</taxon>
        <taxon>campanulids</taxon>
        <taxon>Asterales</taxon>
        <taxon>Asteraceae</taxon>
        <taxon>Asteroideae</taxon>
        <taxon>Heliantheae alliance</taxon>
        <taxon>Tageteae</taxon>
        <taxon>Tagetes</taxon>
    </lineage>
</organism>
<comment type="caution">
    <text evidence="1">The sequence shown here is derived from an EMBL/GenBank/DDBJ whole genome shotgun (WGS) entry which is preliminary data.</text>
</comment>
<protein>
    <submittedName>
        <fullName evidence="1">Uncharacterized protein</fullName>
    </submittedName>
</protein>
<evidence type="ECO:0000313" key="2">
    <source>
        <dbReference type="Proteomes" id="UP001229421"/>
    </source>
</evidence>
<keyword evidence="2" id="KW-1185">Reference proteome</keyword>